<dbReference type="AlphaFoldDB" id="A0AAW0CRY8"/>
<dbReference type="Proteomes" id="UP001362999">
    <property type="component" value="Unassembled WGS sequence"/>
</dbReference>
<proteinExistence type="predicted"/>
<dbReference type="EMBL" id="JAWWNJ010000013">
    <property type="protein sequence ID" value="KAK7042599.1"/>
    <property type="molecule type" value="Genomic_DNA"/>
</dbReference>
<organism evidence="1 2">
    <name type="scientific">Favolaschia claudopus</name>
    <dbReference type="NCBI Taxonomy" id="2862362"/>
    <lineage>
        <taxon>Eukaryota</taxon>
        <taxon>Fungi</taxon>
        <taxon>Dikarya</taxon>
        <taxon>Basidiomycota</taxon>
        <taxon>Agaricomycotina</taxon>
        <taxon>Agaricomycetes</taxon>
        <taxon>Agaricomycetidae</taxon>
        <taxon>Agaricales</taxon>
        <taxon>Marasmiineae</taxon>
        <taxon>Mycenaceae</taxon>
        <taxon>Favolaschia</taxon>
    </lineage>
</organism>
<reference evidence="1 2" key="1">
    <citation type="journal article" date="2024" name="J Genomics">
        <title>Draft genome sequencing and assembly of Favolaschia claudopus CIRM-BRFM 2984 isolated from oak limbs.</title>
        <authorList>
            <person name="Navarro D."/>
            <person name="Drula E."/>
            <person name="Chaduli D."/>
            <person name="Cazenave R."/>
            <person name="Ahrendt S."/>
            <person name="Wang J."/>
            <person name="Lipzen A."/>
            <person name="Daum C."/>
            <person name="Barry K."/>
            <person name="Grigoriev I.V."/>
            <person name="Favel A."/>
            <person name="Rosso M.N."/>
            <person name="Martin F."/>
        </authorList>
    </citation>
    <scope>NUCLEOTIDE SEQUENCE [LARGE SCALE GENOMIC DNA]</scope>
    <source>
        <strain evidence="1 2">CIRM-BRFM 2984</strain>
    </source>
</reference>
<protein>
    <submittedName>
        <fullName evidence="1">Uncharacterized protein</fullName>
    </submittedName>
</protein>
<comment type="caution">
    <text evidence="1">The sequence shown here is derived from an EMBL/GenBank/DDBJ whole genome shotgun (WGS) entry which is preliminary data.</text>
</comment>
<sequence>MLIRPLSSTRLRQPPDTPFLHHRRPTLSLSLTLVWAVDERTPLATLKLDIHLRHWAVLLGQSGGSGPNPTLRRFELLFAAGRQTPPFNLANRRFSSTSTSSPFTRAAQRRLFLVMAIGILRAASTSGKRPPLNPSQRISCCPSTLLTFVSVAQRREVLGLYIEIPRAPCPTKLKPPAGNPLSFNTPYLSRYFGVPGGRERRVAARSLDYTYQCDASGPCNNGAYSRLYRSTSRKRDVRMGLGRRQAHSAFLNSRRRCPAPVSTSFSVGERREVLTLHIDVPGAGRISGSGPPAR</sequence>
<keyword evidence="2" id="KW-1185">Reference proteome</keyword>
<name>A0AAW0CRY8_9AGAR</name>
<evidence type="ECO:0000313" key="2">
    <source>
        <dbReference type="Proteomes" id="UP001362999"/>
    </source>
</evidence>
<gene>
    <name evidence="1" type="ORF">R3P38DRAFT_3448963</name>
</gene>
<accession>A0AAW0CRY8</accession>
<evidence type="ECO:0000313" key="1">
    <source>
        <dbReference type="EMBL" id="KAK7042599.1"/>
    </source>
</evidence>